<dbReference type="HOGENOM" id="CLU_206083_0_0_1"/>
<dbReference type="GeneID" id="26250997"/>
<keyword evidence="2" id="KW-1185">Reference proteome</keyword>
<dbReference type="Proteomes" id="UP000054337">
    <property type="component" value="Unassembled WGS sequence"/>
</dbReference>
<evidence type="ECO:0000313" key="2">
    <source>
        <dbReference type="Proteomes" id="UP000054337"/>
    </source>
</evidence>
<feature type="non-terminal residue" evidence="1">
    <location>
        <position position="1"/>
    </location>
</feature>
<organism evidence="1 2">
    <name type="scientific">Bipolaris victoriae (strain FI3)</name>
    <name type="common">Victoria blight of oats agent</name>
    <name type="synonym">Cochliobolus victoriae</name>
    <dbReference type="NCBI Taxonomy" id="930091"/>
    <lineage>
        <taxon>Eukaryota</taxon>
        <taxon>Fungi</taxon>
        <taxon>Dikarya</taxon>
        <taxon>Ascomycota</taxon>
        <taxon>Pezizomycotina</taxon>
        <taxon>Dothideomycetes</taxon>
        <taxon>Pleosporomycetidae</taxon>
        <taxon>Pleosporales</taxon>
        <taxon>Pleosporineae</taxon>
        <taxon>Pleosporaceae</taxon>
        <taxon>Bipolaris</taxon>
    </lineage>
</organism>
<dbReference type="RefSeq" id="XP_014549975.1">
    <property type="nucleotide sequence ID" value="XM_014694489.1"/>
</dbReference>
<evidence type="ECO:0000313" key="1">
    <source>
        <dbReference type="EMBL" id="EUN20401.1"/>
    </source>
</evidence>
<dbReference type="EMBL" id="KI969156">
    <property type="protein sequence ID" value="EUN20401.1"/>
    <property type="molecule type" value="Genomic_DNA"/>
</dbReference>
<reference evidence="1 2" key="1">
    <citation type="journal article" date="2013" name="PLoS Genet.">
        <title>Comparative genome structure, secondary metabolite, and effector coding capacity across Cochliobolus pathogens.</title>
        <authorList>
            <person name="Condon B.J."/>
            <person name="Leng Y."/>
            <person name="Wu D."/>
            <person name="Bushley K.E."/>
            <person name="Ohm R.A."/>
            <person name="Otillar R."/>
            <person name="Martin J."/>
            <person name="Schackwitz W."/>
            <person name="Grimwood J."/>
            <person name="MohdZainudin N."/>
            <person name="Xue C."/>
            <person name="Wang R."/>
            <person name="Manning V.A."/>
            <person name="Dhillon B."/>
            <person name="Tu Z.J."/>
            <person name="Steffenson B.J."/>
            <person name="Salamov A."/>
            <person name="Sun H."/>
            <person name="Lowry S."/>
            <person name="LaButti K."/>
            <person name="Han J."/>
            <person name="Copeland A."/>
            <person name="Lindquist E."/>
            <person name="Barry K."/>
            <person name="Schmutz J."/>
            <person name="Baker S.E."/>
            <person name="Ciuffetti L.M."/>
            <person name="Grigoriev I.V."/>
            <person name="Zhong S."/>
            <person name="Turgeon B.G."/>
        </authorList>
    </citation>
    <scope>NUCLEOTIDE SEQUENCE [LARGE SCALE GENOMIC DNA]</scope>
    <source>
        <strain evidence="1 2">FI3</strain>
    </source>
</reference>
<gene>
    <name evidence="1" type="ORF">COCVIDRAFT_117160</name>
</gene>
<name>W7DWN3_BIPV3</name>
<accession>W7DWN3</accession>
<sequence>IIATLNKKPIKKPKIVIPNKYNKSRTKLRTFLTNIDLYYSYNKVSNNKKKILIANTYIKEKVAS</sequence>
<proteinExistence type="predicted"/>
<protein>
    <submittedName>
        <fullName evidence="1">Uncharacterized protein</fullName>
    </submittedName>
</protein>
<dbReference type="AlphaFoldDB" id="W7DWN3"/>